<protein>
    <recommendedName>
        <fullName evidence="3">SAM domain-containing protein</fullName>
    </recommendedName>
</protein>
<comment type="caution">
    <text evidence="1">The sequence shown here is derived from an EMBL/GenBank/DDBJ whole genome shotgun (WGS) entry which is preliminary data.</text>
</comment>
<evidence type="ECO:0000313" key="1">
    <source>
        <dbReference type="EMBL" id="KAG2381507.1"/>
    </source>
</evidence>
<keyword evidence="2" id="KW-1185">Reference proteome</keyword>
<dbReference type="SUPFAM" id="SSF47769">
    <property type="entry name" value="SAM/Pointed domain"/>
    <property type="match status" value="1"/>
</dbReference>
<accession>A0AA88GNB4</accession>
<organism evidence="1 2">
    <name type="scientific">Naegleria lovaniensis</name>
    <name type="common">Amoeba</name>
    <dbReference type="NCBI Taxonomy" id="51637"/>
    <lineage>
        <taxon>Eukaryota</taxon>
        <taxon>Discoba</taxon>
        <taxon>Heterolobosea</taxon>
        <taxon>Tetramitia</taxon>
        <taxon>Eutetramitia</taxon>
        <taxon>Vahlkampfiidae</taxon>
        <taxon>Naegleria</taxon>
    </lineage>
</organism>
<evidence type="ECO:0000313" key="2">
    <source>
        <dbReference type="Proteomes" id="UP000816034"/>
    </source>
</evidence>
<gene>
    <name evidence="1" type="ORF">C9374_006496</name>
</gene>
<name>A0AA88GNB4_NAELO</name>
<dbReference type="EMBL" id="PYSW02000027">
    <property type="protein sequence ID" value="KAG2381507.1"/>
    <property type="molecule type" value="Genomic_DNA"/>
</dbReference>
<dbReference type="Proteomes" id="UP000816034">
    <property type="component" value="Unassembled WGS sequence"/>
</dbReference>
<evidence type="ECO:0008006" key="3">
    <source>
        <dbReference type="Google" id="ProtNLM"/>
    </source>
</evidence>
<reference evidence="1 2" key="1">
    <citation type="journal article" date="2018" name="BMC Genomics">
        <title>The genome of Naegleria lovaniensis, the basis for a comparative approach to unravel pathogenicity factors of the human pathogenic amoeba N. fowleri.</title>
        <authorList>
            <person name="Liechti N."/>
            <person name="Schurch N."/>
            <person name="Bruggmann R."/>
            <person name="Wittwer M."/>
        </authorList>
    </citation>
    <scope>NUCLEOTIDE SEQUENCE [LARGE SCALE GENOMIC DNA]</scope>
    <source>
        <strain evidence="1 2">ATCC 30569</strain>
    </source>
</reference>
<dbReference type="RefSeq" id="XP_044547187.1">
    <property type="nucleotide sequence ID" value="XM_044696362.1"/>
</dbReference>
<dbReference type="GeneID" id="68098950"/>
<proteinExistence type="predicted"/>
<dbReference type="AlphaFoldDB" id="A0AA88GNB4"/>
<sequence length="464" mass="53501">MWFKSSSVQSVDSSLSSIVSTTIDVKEIPIEQWSVNDLVLFLVECGIKKEVIEKIASHHIDGAALSDITILQKIGIPKGTYISLCNRINELRHQQSQKQQQEDDQEMHNLELDIKSSMYLGTTSAPLSESSNNQNEKLVEIGKWDVEKFSFQMKENHMMCMPKVEKALATSSSSEREIECQNLIIPSRYMYKYFNPLRIPQSELNLALKNQLPFMKLKLVVTELSTTSGHRFLRKFGSIFGASKKTTYGMFHTALIVGPWYIEWGDSSIVVPRSRSSSKAVFTIDVGRIEGHENISQALKALATLCCRWNCRKMYHNETCNCQHFVEEIISTLQLTSSFEKAIKGPIRLYFDKLKSKGVCDMTYEVSQDIRQKILEHEHTSDDLKQLLKQHSKIEFKTHAILDEFVQLVKELSPLYFQFSGEYEYQLLKGFDRAFWLRHSSLKANQTLLRCRECIQKLWSFMSI</sequence>
<dbReference type="Gene3D" id="1.10.150.50">
    <property type="entry name" value="Transcription Factor, Ets-1"/>
    <property type="match status" value="1"/>
</dbReference>
<dbReference type="InterPro" id="IPR013761">
    <property type="entry name" value="SAM/pointed_sf"/>
</dbReference>